<feature type="domain" description="Carrier" evidence="6">
    <location>
        <begin position="1338"/>
        <end position="1418"/>
    </location>
</feature>
<dbReference type="InterPro" id="IPR049551">
    <property type="entry name" value="PKS_DH_C"/>
</dbReference>
<dbReference type="InterPro" id="IPR009081">
    <property type="entry name" value="PP-bd_ACP"/>
</dbReference>
<accession>A0A5B9WAP0</accession>
<evidence type="ECO:0000259" key="7">
    <source>
        <dbReference type="PROSITE" id="PS52004"/>
    </source>
</evidence>
<dbReference type="SUPFAM" id="SSF52151">
    <property type="entry name" value="FabD/lysophospholipase-like"/>
    <property type="match status" value="1"/>
</dbReference>
<dbReference type="InterPro" id="IPR057326">
    <property type="entry name" value="KR_dom"/>
</dbReference>
<evidence type="ECO:0000256" key="1">
    <source>
        <dbReference type="ARBA" id="ARBA00022450"/>
    </source>
</evidence>
<dbReference type="GO" id="GO:0004315">
    <property type="term" value="F:3-oxoacyl-[acyl-carrier-protein] synthase activity"/>
    <property type="evidence" value="ECO:0007669"/>
    <property type="project" value="UniProtKB-EC"/>
</dbReference>
<dbReference type="InterPro" id="IPR018201">
    <property type="entry name" value="Ketoacyl_synth_AS"/>
</dbReference>
<evidence type="ECO:0000256" key="5">
    <source>
        <dbReference type="SAM" id="MobiDB-lite"/>
    </source>
</evidence>
<evidence type="ECO:0000256" key="3">
    <source>
        <dbReference type="ARBA" id="ARBA00022679"/>
    </source>
</evidence>
<keyword evidence="3 9" id="KW-0808">Transferase</keyword>
<dbReference type="Pfam" id="PF00698">
    <property type="entry name" value="Acyl_transf_1"/>
    <property type="match status" value="1"/>
</dbReference>
<dbReference type="InterPro" id="IPR016036">
    <property type="entry name" value="Malonyl_transacylase_ACP-bd"/>
</dbReference>
<feature type="active site" description="Proton donor; for dehydratase activity" evidence="4">
    <location>
        <position position="2165"/>
    </location>
</feature>
<protein>
    <submittedName>
        <fullName evidence="9">Phenolphthiocerol synthesis polyketide synthase type I Pks15/1</fullName>
        <ecNumber evidence="9">2.3.1.41</ecNumber>
    </submittedName>
</protein>
<proteinExistence type="predicted"/>
<dbReference type="SMART" id="SM00827">
    <property type="entry name" value="PKS_AT"/>
    <property type="match status" value="1"/>
</dbReference>
<dbReference type="CDD" id="cd00833">
    <property type="entry name" value="PKS"/>
    <property type="match status" value="1"/>
</dbReference>
<keyword evidence="10" id="KW-1185">Reference proteome</keyword>
<keyword evidence="9" id="KW-0012">Acyltransferase</keyword>
<dbReference type="InterPro" id="IPR013968">
    <property type="entry name" value="PKS_KR"/>
</dbReference>
<dbReference type="InterPro" id="IPR014031">
    <property type="entry name" value="Ketoacyl_synth_C"/>
</dbReference>
<dbReference type="Gene3D" id="1.10.1200.10">
    <property type="entry name" value="ACP-like"/>
    <property type="match status" value="3"/>
</dbReference>
<dbReference type="Proteomes" id="UP000324233">
    <property type="component" value="Chromosome"/>
</dbReference>
<dbReference type="InterPro" id="IPR001227">
    <property type="entry name" value="Ac_transferase_dom_sf"/>
</dbReference>
<evidence type="ECO:0000256" key="4">
    <source>
        <dbReference type="PROSITE-ProRule" id="PRU01363"/>
    </source>
</evidence>
<keyword evidence="2" id="KW-0597">Phosphoprotein</keyword>
<dbReference type="PROSITE" id="PS00606">
    <property type="entry name" value="KS3_1"/>
    <property type="match status" value="1"/>
</dbReference>
<dbReference type="Pfam" id="PF14765">
    <property type="entry name" value="PS-DH"/>
    <property type="match status" value="1"/>
</dbReference>
<feature type="domain" description="Carrier" evidence="6">
    <location>
        <begin position="1241"/>
        <end position="1321"/>
    </location>
</feature>
<keyword evidence="1" id="KW-0596">Phosphopantetheine</keyword>
<dbReference type="Gene3D" id="3.40.47.10">
    <property type="match status" value="1"/>
</dbReference>
<dbReference type="PROSITE" id="PS50075">
    <property type="entry name" value="CARRIER"/>
    <property type="match status" value="3"/>
</dbReference>
<dbReference type="Pfam" id="PF08659">
    <property type="entry name" value="KR"/>
    <property type="match status" value="1"/>
</dbReference>
<dbReference type="SUPFAM" id="SSF55048">
    <property type="entry name" value="Probable ACP-binding domain of malonyl-CoA ACP transacylase"/>
    <property type="match status" value="1"/>
</dbReference>
<dbReference type="PROSITE" id="PS52004">
    <property type="entry name" value="KS3_2"/>
    <property type="match status" value="1"/>
</dbReference>
<feature type="active site" description="Proton acceptor; for dehydratase activity" evidence="4">
    <location>
        <position position="1993"/>
    </location>
</feature>
<reference evidence="9 10" key="1">
    <citation type="submission" date="2019-08" db="EMBL/GenBank/DDBJ databases">
        <title>Deep-cultivation of Planctomycetes and their phenomic and genomic characterization uncovers novel biology.</title>
        <authorList>
            <person name="Wiegand S."/>
            <person name="Jogler M."/>
            <person name="Boedeker C."/>
            <person name="Pinto D."/>
            <person name="Vollmers J."/>
            <person name="Rivas-Marin E."/>
            <person name="Kohn T."/>
            <person name="Peeters S.H."/>
            <person name="Heuer A."/>
            <person name="Rast P."/>
            <person name="Oberbeckmann S."/>
            <person name="Bunk B."/>
            <person name="Jeske O."/>
            <person name="Meyerdierks A."/>
            <person name="Storesund J.E."/>
            <person name="Kallscheuer N."/>
            <person name="Luecker S."/>
            <person name="Lage O.M."/>
            <person name="Pohl T."/>
            <person name="Merkel B.J."/>
            <person name="Hornburger P."/>
            <person name="Mueller R.-W."/>
            <person name="Bruemmer F."/>
            <person name="Labrenz M."/>
            <person name="Spormann A.M."/>
            <person name="Op den Camp H."/>
            <person name="Overmann J."/>
            <person name="Amann R."/>
            <person name="Jetten M.S.M."/>
            <person name="Mascher T."/>
            <person name="Medema M.H."/>
            <person name="Devos D.P."/>
            <person name="Kaster A.-K."/>
            <person name="Ovreas L."/>
            <person name="Rohde M."/>
            <person name="Galperin M.Y."/>
            <person name="Jogler C."/>
        </authorList>
    </citation>
    <scope>NUCLEOTIDE SEQUENCE [LARGE SCALE GENOMIC DNA]</scope>
    <source>
        <strain evidence="9 10">OJF2</strain>
    </source>
</reference>
<dbReference type="PANTHER" id="PTHR43074">
    <property type="entry name" value="OMEGA-3 POLYUNSATURATED FATTY ACID SYNTHASE PFAB-RELATED"/>
    <property type="match status" value="1"/>
</dbReference>
<dbReference type="Pfam" id="PF00109">
    <property type="entry name" value="ketoacyl-synt"/>
    <property type="match status" value="1"/>
</dbReference>
<dbReference type="SMART" id="SM00822">
    <property type="entry name" value="PKS_KR"/>
    <property type="match status" value="1"/>
</dbReference>
<feature type="region of interest" description="Disordered" evidence="5">
    <location>
        <begin position="1939"/>
        <end position="1969"/>
    </location>
</feature>
<feature type="region of interest" description="C-terminal hotdog fold" evidence="4">
    <location>
        <begin position="2102"/>
        <end position="2248"/>
    </location>
</feature>
<dbReference type="InterPro" id="IPR020807">
    <property type="entry name" value="PKS_DH"/>
</dbReference>
<dbReference type="OrthoDB" id="219272at2"/>
<dbReference type="SUPFAM" id="SSF47336">
    <property type="entry name" value="ACP-like"/>
    <property type="match status" value="3"/>
</dbReference>
<dbReference type="InterPro" id="IPR042104">
    <property type="entry name" value="PKS_dehydratase_sf"/>
</dbReference>
<feature type="domain" description="Ketosynthase family 3 (KS3)" evidence="7">
    <location>
        <begin position="1"/>
        <end position="450"/>
    </location>
</feature>
<dbReference type="InterPro" id="IPR036736">
    <property type="entry name" value="ACP-like_sf"/>
</dbReference>
<evidence type="ECO:0000313" key="9">
    <source>
        <dbReference type="EMBL" id="QEH37091.1"/>
    </source>
</evidence>
<dbReference type="CDD" id="cd08953">
    <property type="entry name" value="KR_2_SDR_x"/>
    <property type="match status" value="1"/>
</dbReference>
<dbReference type="Gene3D" id="3.40.366.10">
    <property type="entry name" value="Malonyl-Coenzyme A Acyl Carrier Protein, domain 2"/>
    <property type="match status" value="1"/>
</dbReference>
<evidence type="ECO:0000256" key="2">
    <source>
        <dbReference type="ARBA" id="ARBA00022553"/>
    </source>
</evidence>
<dbReference type="InterPro" id="IPR036291">
    <property type="entry name" value="NAD(P)-bd_dom_sf"/>
</dbReference>
<dbReference type="PROSITE" id="PS52019">
    <property type="entry name" value="PKS_MFAS_DH"/>
    <property type="match status" value="1"/>
</dbReference>
<dbReference type="Gene3D" id="3.40.50.720">
    <property type="entry name" value="NAD(P)-binding Rossmann-like Domain"/>
    <property type="match status" value="1"/>
</dbReference>
<dbReference type="SUPFAM" id="SSF51735">
    <property type="entry name" value="NAD(P)-binding Rossmann-fold domains"/>
    <property type="match status" value="2"/>
</dbReference>
<dbReference type="Pfam" id="PF00550">
    <property type="entry name" value="PP-binding"/>
    <property type="match status" value="3"/>
</dbReference>
<dbReference type="InterPro" id="IPR052568">
    <property type="entry name" value="PKS-FAS_Synthase"/>
</dbReference>
<feature type="domain" description="PKS/mFAS DH" evidence="8">
    <location>
        <begin position="1958"/>
        <end position="2248"/>
    </location>
</feature>
<dbReference type="SMART" id="SM00825">
    <property type="entry name" value="PKS_KS"/>
    <property type="match status" value="1"/>
</dbReference>
<evidence type="ECO:0000259" key="6">
    <source>
        <dbReference type="PROSITE" id="PS50075"/>
    </source>
</evidence>
<dbReference type="InterPro" id="IPR014043">
    <property type="entry name" value="Acyl_transferase_dom"/>
</dbReference>
<dbReference type="EMBL" id="CP042997">
    <property type="protein sequence ID" value="QEH37091.1"/>
    <property type="molecule type" value="Genomic_DNA"/>
</dbReference>
<organism evidence="9 10">
    <name type="scientific">Aquisphaera giovannonii</name>
    <dbReference type="NCBI Taxonomy" id="406548"/>
    <lineage>
        <taxon>Bacteria</taxon>
        <taxon>Pseudomonadati</taxon>
        <taxon>Planctomycetota</taxon>
        <taxon>Planctomycetia</taxon>
        <taxon>Isosphaerales</taxon>
        <taxon>Isosphaeraceae</taxon>
        <taxon>Aquisphaera</taxon>
    </lineage>
</organism>
<sequence length="2262" mass="238159">MGCLFPKADDLEHFWSNIRGRLDAITEVPPTHWRPEDYWDADPKAADRTYARRGGFLTPVDFPLLDFGMNPHALEATDTTQLLGLLVARRALEDAGYGAGRPLDRDRVSVILGVTGTLELVIPLGARLGHPIWRRALRDAGVDEATAGEVVRRISGSYPDWQENSFPGLLGNVAAGRIANKLDLGGTNCVVDAACASSLGAVNLALLELASGRCDVALSGGLDTFNDIFMYMCFSKTPALSPTGDARPFDAASDGTILGEGLGILVLKRLEDARRDGDRIYAVIRSMGTSSDGKGQAVYAPSAAGQVKALKQAYELAGISPASIELVEAHGTGTKVGDAIELEALEQVFRGARDTGSWCALGSVKSQVGHTKAAAGAAGLIKAAMALHRKVLPPTIKVKQPIGPLASGSSPFYLNAEPRPWLAAKDGEPRRAAVSAFGFGGSNYHCVLEEADPAPADIDWGGDVQILAYSAGDAGSLVAGLPRWSGDVPWGEVRAEGARSRGSFRVEDPHRVVLVATRGGTSPSRLVEVAATGLNERGRRSASSLVPSREVYYGRGPAPGGIAVLFPGQGAQYVGMFRDLACRFPNMQDSLALWDRMSGGVGPRIADAIYPPSAFHDDVRRAQQEALRDTRLAQPAIGAVSAGLLHILQDFGLSPSFAAGHSFGELTALHASGRIDMEALAKLSWRRGALMADCADQSDPGSMLAVLAPAEEVAGLIRRHGLDVVIANRNAPRQCVLSGSGTEIDRAARLCDEARLTARRLAVSAAFHSGFVARAEGVFREDLASVPFTPATMPVFANSTGRPYPDGAEESRELLAGQLSRPVEFVELIRAMHREGARAFLEVGPDAKLTGLVRMILEEEDHLAIATDQGRGDGPHGNLVDLAAALANLAAIGYPLTLTAWDGGYEPPASSTSRRGPTVKVCGANPMPRIDTPAPMSRTIPAAPAPKPLPTPEAKAPEPIMQPQSPHPSPGTNGHAGADLPFGRPVPAPRAASTGPAGMPVAALPAALPGTQPVASSLAEAIRQTQDSLIGLQRLAEQTATLHRQFLEGQAESQKAFQSLFEHQQRLTLAALHGVPAAPPADRSTEPASVPVVAERFAREAAPPAIKPAPTVRPLPSSNGHRADVLPAPSIAATVVPDPVLAPPVSAGIAGVLVEVVSEKTGYPAEMLELTMQLDADLGIDSIKRVEILSALQDRLPGSPAVGPEHLGELRTLGQIAEFLGEAGGESAGPPAKPSPTAQPVAAAGVAAVLVEVVSEKTGYPAEMLDLTMQLDADLGIDSIKRVEILSALQDRLPGSPAVGPEHLGELRTLGQIVEFLGGADGESAGPPAKPSPTAQPVAAAGVAGVLVEVVSEKTGYPAEMLELTMQLDADLGIDSIKRVEILSALQDRLPGSPAVGPEHLGELRTLGQIAEFLGGAGGESAGPPPGPAPTAQPAINPTHAAPPVHEAALDLLAPRAVPLGDMARETANLSDGAEIWVTDDGSYLASSLAAGLSERGFAARVVRVDGGGIADVQPELGGLVVLSPAAGATPDFIRNAFRLIQQAGPGLRAAAVRGGAVLVGVTRLDGEFALGGLDAGGDPGSGALAGLVKTAQSEWPEVSCKVIDLGEGASLRDDPTGRLIEEFLRRGPLEVGLGAAGTSRIDLVPLEEKPPRGGSTAVNPGDVVVISGGARGITAEVAVELASSLRPRIVLLGRTPEPEPEPEWLASCHTEEDVRRSLRSHSSRDGTPQALASKARRLLAGREVRATLERIRAAGSEVRYHRVDVRDRAAVAECLRRIQAEWGPVRGLIHGAGVLADRRIEDQTATQFADVFDTKAEGLNALVDSLEVDSLRFLAAFSSSTARFGRRGQVAYAAANEWLNKWCQRAASRLRDCRVVAFNWGPWAGGMVTESLRSVFEHEGLGLIPLRAGARLLVEEIQAGAGRPVEIVVLARPGAVEESTGPAAGNDHNGHAHENGHRPNGLPAKGRSGEGMLDTVFERKIDERSIPVIRSHVIDGHAVLPMALIMEWLAEGALHRNPGLAVSGVDELKLLKGIILQDHRPAVVSIRAGKKERRGDSLVVPVEMHGSLDSGRNVIHAKASVVLADSHPRGEARLAEPTLRPLDLREDEVYHKLLFHGPAMQALRRLEGGDDRCLAAQVATSPAPSAWMERPLRQTWLTDPLAVDAAFQLVVLWTRQHLGANSLPTSVGAYRQFRRSFPRDGVRVLVAVREASRHRAVADIEFTDADGGLVARIDAYECVVDASLNQAFRRNRLPQLEVASS</sequence>
<dbReference type="KEGG" id="agv:OJF2_56760"/>
<dbReference type="SUPFAM" id="SSF53901">
    <property type="entry name" value="Thiolase-like"/>
    <property type="match status" value="1"/>
</dbReference>
<feature type="domain" description="Carrier" evidence="6">
    <location>
        <begin position="1144"/>
        <end position="1224"/>
    </location>
</feature>
<dbReference type="InterPro" id="IPR016035">
    <property type="entry name" value="Acyl_Trfase/lysoPLipase"/>
</dbReference>
<dbReference type="EC" id="2.3.1.41" evidence="9"/>
<dbReference type="InterPro" id="IPR020841">
    <property type="entry name" value="PKS_Beta-ketoAc_synthase_dom"/>
</dbReference>
<evidence type="ECO:0000313" key="10">
    <source>
        <dbReference type="Proteomes" id="UP000324233"/>
    </source>
</evidence>
<dbReference type="RefSeq" id="WP_148598929.1">
    <property type="nucleotide sequence ID" value="NZ_CP042997.1"/>
</dbReference>
<dbReference type="PANTHER" id="PTHR43074:SF1">
    <property type="entry name" value="BETA-KETOACYL SYNTHASE FAMILY PROTEIN-RELATED"/>
    <property type="match status" value="1"/>
</dbReference>
<dbReference type="Pfam" id="PF02801">
    <property type="entry name" value="Ketoacyl-synt_C"/>
    <property type="match status" value="1"/>
</dbReference>
<feature type="region of interest" description="N-terminal hotdog fold" evidence="4">
    <location>
        <begin position="1958"/>
        <end position="2089"/>
    </location>
</feature>
<dbReference type="InterPro" id="IPR016039">
    <property type="entry name" value="Thiolase-like"/>
</dbReference>
<name>A0A5B9WAP0_9BACT</name>
<evidence type="ECO:0000259" key="8">
    <source>
        <dbReference type="PROSITE" id="PS52019"/>
    </source>
</evidence>
<dbReference type="InterPro" id="IPR049900">
    <property type="entry name" value="PKS_mFAS_DH"/>
</dbReference>
<dbReference type="Gene3D" id="3.10.129.110">
    <property type="entry name" value="Polyketide synthase dehydratase"/>
    <property type="match status" value="1"/>
</dbReference>
<feature type="compositionally biased region" description="Basic and acidic residues" evidence="5">
    <location>
        <begin position="1949"/>
        <end position="1958"/>
    </location>
</feature>
<feature type="region of interest" description="Disordered" evidence="5">
    <location>
        <begin position="927"/>
        <end position="997"/>
    </location>
</feature>
<dbReference type="InterPro" id="IPR014030">
    <property type="entry name" value="Ketoacyl_synth_N"/>
</dbReference>
<dbReference type="GO" id="GO:0006633">
    <property type="term" value="P:fatty acid biosynthetic process"/>
    <property type="evidence" value="ECO:0007669"/>
    <property type="project" value="InterPro"/>
</dbReference>
<gene>
    <name evidence="9" type="ORF">OJF2_56760</name>
</gene>
<dbReference type="SMART" id="SM00826">
    <property type="entry name" value="PKS_DH"/>
    <property type="match status" value="1"/>
</dbReference>